<dbReference type="PROSITE" id="PS00092">
    <property type="entry name" value="N6_MTASE"/>
    <property type="match status" value="1"/>
</dbReference>
<comment type="subcellular location">
    <subcellularLocation>
        <location evidence="1 5">Cytoplasm</location>
    </subcellularLocation>
</comment>
<name>A0ABR4BD04_9LECA</name>
<keyword evidence="7" id="KW-1185">Reference proteome</keyword>
<dbReference type="InterPro" id="IPR019369">
    <property type="entry name" value="Efm5/EEF1AKMT1"/>
</dbReference>
<sequence>MNDHGQDDDEALELPSDTLAALQDFYSERDSREKRFADLRAEVERKGSLAQLSMDMFSEDWNASQFWYSDETATTLAKQLLEGASASTNICIVSAPSVFVQLKNLLASEERKVSDIRLLEYDKRFDVFEEFIYYDFEHPLKLPGGMKGRYDRILCDPPFLSPDCQTKAALTARWLSKAKSTDPDPPNPRVIVCTGERMETLVHKLYPGICTTTFDLQHAQNRLSNDFRCYANFECANWSWRELD</sequence>
<proteinExistence type="inferred from homology"/>
<evidence type="ECO:0000256" key="1">
    <source>
        <dbReference type="ARBA" id="ARBA00004496"/>
    </source>
</evidence>
<organism evidence="6 7">
    <name type="scientific">Lepraria finkii</name>
    <dbReference type="NCBI Taxonomy" id="1340010"/>
    <lineage>
        <taxon>Eukaryota</taxon>
        <taxon>Fungi</taxon>
        <taxon>Dikarya</taxon>
        <taxon>Ascomycota</taxon>
        <taxon>Pezizomycotina</taxon>
        <taxon>Lecanoromycetes</taxon>
        <taxon>OSLEUM clade</taxon>
        <taxon>Lecanoromycetidae</taxon>
        <taxon>Lecanorales</taxon>
        <taxon>Lecanorineae</taxon>
        <taxon>Stereocaulaceae</taxon>
        <taxon>Lepraria</taxon>
    </lineage>
</organism>
<evidence type="ECO:0000256" key="4">
    <source>
        <dbReference type="ARBA" id="ARBA00022679"/>
    </source>
</evidence>
<dbReference type="PANTHER" id="PTHR13200:SF0">
    <property type="entry name" value="EEF1A LYSINE METHYLTRANSFERASE 1"/>
    <property type="match status" value="1"/>
</dbReference>
<comment type="similarity">
    <text evidence="5">Belongs to the class I-like SAM-binding methyltransferase superfamily. EFM5 family.</text>
</comment>
<dbReference type="InterPro" id="IPR002052">
    <property type="entry name" value="DNA_methylase_N6_adenine_CS"/>
</dbReference>
<dbReference type="EC" id="2.1.1.-" evidence="5"/>
<evidence type="ECO:0000313" key="7">
    <source>
        <dbReference type="Proteomes" id="UP001590951"/>
    </source>
</evidence>
<gene>
    <name evidence="5" type="primary">EFM5</name>
    <name evidence="6" type="ORF">ABVK25_004130</name>
</gene>
<keyword evidence="4 5" id="KW-0808">Transferase</keyword>
<dbReference type="EMBL" id="JBHFEH010000011">
    <property type="protein sequence ID" value="KAL2055322.1"/>
    <property type="molecule type" value="Genomic_DNA"/>
</dbReference>
<dbReference type="HAMAP" id="MF_03187">
    <property type="entry name" value="Methyltr_EFM5"/>
    <property type="match status" value="1"/>
</dbReference>
<accession>A0ABR4BD04</accession>
<protein>
    <recommendedName>
        <fullName evidence="5">Protein-lysine N-methyltransferase EFM5</fullName>
        <ecNumber evidence="5">2.1.1.-</ecNumber>
    </recommendedName>
    <alternativeName>
        <fullName evidence="5">Elongation factor methyltransferase 5</fullName>
    </alternativeName>
</protein>
<dbReference type="Proteomes" id="UP001590951">
    <property type="component" value="Unassembled WGS sequence"/>
</dbReference>
<evidence type="ECO:0000313" key="6">
    <source>
        <dbReference type="EMBL" id="KAL2055322.1"/>
    </source>
</evidence>
<keyword evidence="2 5" id="KW-0963">Cytoplasm</keyword>
<dbReference type="InterPro" id="IPR041370">
    <property type="entry name" value="Mlase_EEF1AKMT1/ZCCHC4"/>
</dbReference>
<evidence type="ECO:0000256" key="2">
    <source>
        <dbReference type="ARBA" id="ARBA00022490"/>
    </source>
</evidence>
<dbReference type="Pfam" id="PF10237">
    <property type="entry name" value="N6-adenineMlase"/>
    <property type="match status" value="1"/>
</dbReference>
<evidence type="ECO:0000256" key="3">
    <source>
        <dbReference type="ARBA" id="ARBA00022603"/>
    </source>
</evidence>
<dbReference type="PANTHER" id="PTHR13200">
    <property type="entry name" value="EEF1A LYSINE METHYLTRANSFERASE 1"/>
    <property type="match status" value="1"/>
</dbReference>
<keyword evidence="3 5" id="KW-0489">Methyltransferase</keyword>
<evidence type="ECO:0000256" key="5">
    <source>
        <dbReference type="HAMAP-Rule" id="MF_03187"/>
    </source>
</evidence>
<reference evidence="6 7" key="1">
    <citation type="submission" date="2024-09" db="EMBL/GenBank/DDBJ databases">
        <title>Rethinking Asexuality: The Enigmatic Case of Functional Sexual Genes in Lepraria (Stereocaulaceae).</title>
        <authorList>
            <person name="Doellman M."/>
            <person name="Sun Y."/>
            <person name="Barcenas-Pena A."/>
            <person name="Lumbsch H.T."/>
            <person name="Grewe F."/>
        </authorList>
    </citation>
    <scope>NUCLEOTIDE SEQUENCE [LARGE SCALE GENOMIC DNA]</scope>
    <source>
        <strain evidence="6 7">Grewe 0041</strain>
    </source>
</reference>
<comment type="function">
    <text evidence="5">S-adenosyl-L-methionine-dependent protein-lysine N-methyltransferase that trimethylates elongation factor 1-alpha at 'Lys-79'.</text>
</comment>
<comment type="caution">
    <text evidence="6">The sequence shown here is derived from an EMBL/GenBank/DDBJ whole genome shotgun (WGS) entry which is preliminary data.</text>
</comment>